<proteinExistence type="predicted"/>
<sequence length="1895" mass="206662">MHCDAFTSHPESLTDISDSADQIESVDQSQRDEESMESYCDSLEIQNGNQDQESSSSSVTSRSESPNGINHSAGLKVSAGSIVKLEDTDKDHHSPAESIEKLIDDGSSEYKCLSRVTEIDNPDQESVTSRSESPTGISHSTDLTVSAGSTVRLEDTEEGLHHHIPTESIENDDSCMEYKSKSPVTLDDTPVQDSSSSSVTNRSESPAKIQDTADMIEASECIDQLEVSKEFQHRPSLSEAIQKSQVDDDSMESNCEFSSVQNDNRRLESPTKIYYNTDLSESAVSIDKLESTNGAQHRPGSNESIEKSQVDEDSMEFNCESPMTQNDNHDQESSSVTSRLESATGITHSDDLTVAAGSDVKLKDAKEDLHHLSLTESIEKSIDDGIIEVKSESPVGQDDNPDQDCSSSSVTSRSGSPTEIQDTADLTDSAESTEQLENLKKYQHHPSLTEAIQKSQVDDDSMESNCEFPSVQNDNRDQETSSSFVTTHSESTSRISNAVGTMKSAGSIEKMDGRKNHHSGSSESIELPQLDEESMESVCEFRVTQIDNPDQELCSSSVTSRSGIPTEILHSADLTESTGRILKLDGTKEDLHHHIPTESIVKLNDDGSWVSDCDSPVTINDEQDQESSSSSVTSGSGTLTETPDNADLTESAKHSEKLEGTMDLHCDPTESIEKSQVHDDNVESNCVSQQTQKDNSDEGSSSSSVTSRSESPTQISDTDDLTVKERLGNRTRTHPSCRSELGIGKSSLKEIKSEIIVDCVLRRNNCSPEGSEALGAPMRCSAQKTTGILHVPSKNIYESINRSPHSDQHDSIYEESGDDCKNQHISLIFPGNVEEQGKRDCFLSEMPTCESLGTNEEDTTSNAIQDLVEDCAVNEGSWDKKNTLPLEPERQLLQSTENMKAASGVVNDTSNILKILDKCLPMVDACLLENFPESHGESLPSSLMMNADFPTAPASSEVLRHTVEESGQLGDTGLAADLPVKYASESSQLQHFATVNPVKKSDETSSPGPGVELICDGFFTETDEPLILPNQGDDLNDGRDTDVNTRSKVLSSTQLESINPSTVEIRKIGLIEKVSLVQPLPDVSVTMIPLTTEDAKRSKNATARETNQTTNSTSRVCSKVNDLLFDEEFERNENVTPVKRNSGEKIVLPELRVPVWSKFSELTFDEEFETSNNLTPLKKIGVGSSLTISRVNSDGASELLFDEEFEPCNNSSPIKKQRGSKVRAPSPQLHRVTSIGIVNELVIDENDEAPLNATFDSMECIDELPVSINSSMGCVVISSDEESDTPPHNYNSALVDTNSVKSVKSPNSSLQNDSRMDLKRRIGRTSKRALVTSSLKMLGKYKGRKQPLKQNTFLSPVLEENDLIHLSDDEPADSPPRKISKISTCEEETQNPLELSRMVAGSTDRLRSDKENNHDHNNDISSSHCAPIELDENNLDDVSESDPIGCKSQKTLLSQTSIGTIDVTQPANNVIELTDSDSDNPSNGGTSKTSTSRRHSGVERPSGVSNQSIKNPESLEALKNDVRPVFKPNPSPPKLLSVKGRNFIKLYSKQLVEIAENISSVKKTPSPISKISHPTSGDKRNASSVCLIPRKLLNFTQKGSTFTTETQNQNSAVPATASVVGPSSYKRSANSPIIVDSFGVNSQTSGSRKLFTSLLSKSPLSTRASSNSRKPSVALTNTPSGCERSPNEPKIFRYRSVKQIDSGPTLKLGRLASTRALPPKSILAKQCQEAVKKRETVSRNVAGIATPAETSKLLPNKKPPSSVSWSVSNRILSRGHVGSGRLLKPNPSSQRLESCLKNRLPVECSKLPKDVTSIPRPTLIAVKTNCSPYPIDLRELDDSDSDYDDDTSPDFIPPKFLMTKPRRNRTQATTSATNPPVRGGPARKRGRPLKTKKVS</sequence>
<feature type="compositionally biased region" description="Low complexity" evidence="1">
    <location>
        <begin position="54"/>
        <end position="65"/>
    </location>
</feature>
<dbReference type="Proteomes" id="UP000466442">
    <property type="component" value="Unassembled WGS sequence"/>
</dbReference>
<feature type="region of interest" description="Disordered" evidence="1">
    <location>
        <begin position="1407"/>
        <end position="1427"/>
    </location>
</feature>
<feature type="compositionally biased region" description="Polar residues" evidence="1">
    <location>
        <begin position="9"/>
        <end position="28"/>
    </location>
</feature>
<feature type="compositionally biased region" description="Low complexity" evidence="1">
    <location>
        <begin position="194"/>
        <end position="204"/>
    </location>
</feature>
<feature type="region of interest" description="Disordered" evidence="1">
    <location>
        <begin position="230"/>
        <end position="270"/>
    </location>
</feature>
<evidence type="ECO:0000313" key="3">
    <source>
        <dbReference type="Proteomes" id="UP000466442"/>
    </source>
</evidence>
<feature type="region of interest" description="Disordered" evidence="1">
    <location>
        <begin position="286"/>
        <end position="350"/>
    </location>
</feature>
<feature type="compositionally biased region" description="Basic and acidic residues" evidence="1">
    <location>
        <begin position="84"/>
        <end position="104"/>
    </location>
</feature>
<feature type="compositionally biased region" description="Polar residues" evidence="1">
    <location>
        <begin position="44"/>
        <end position="53"/>
    </location>
</feature>
<feature type="compositionally biased region" description="Polar residues" evidence="1">
    <location>
        <begin position="1659"/>
        <end position="1680"/>
    </location>
</feature>
<feature type="region of interest" description="Disordered" evidence="1">
    <location>
        <begin position="377"/>
        <end position="495"/>
    </location>
</feature>
<feature type="compositionally biased region" description="Polar residues" evidence="1">
    <location>
        <begin position="683"/>
        <end position="693"/>
    </location>
</feature>
<feature type="compositionally biased region" description="Basic and acidic residues" evidence="1">
    <location>
        <begin position="152"/>
        <end position="165"/>
    </location>
</feature>
<feature type="region of interest" description="Disordered" evidence="1">
    <location>
        <begin position="674"/>
        <end position="740"/>
    </location>
</feature>
<evidence type="ECO:0000256" key="1">
    <source>
        <dbReference type="SAM" id="MobiDB-lite"/>
    </source>
</evidence>
<feature type="compositionally biased region" description="Polar residues" evidence="1">
    <location>
        <begin position="252"/>
        <end position="262"/>
    </location>
</feature>
<name>A0A8S9XXM7_APOLU</name>
<feature type="compositionally biased region" description="Basic and acidic residues" evidence="1">
    <location>
        <begin position="377"/>
        <end position="391"/>
    </location>
</feature>
<feature type="compositionally biased region" description="Polar residues" evidence="1">
    <location>
        <begin position="333"/>
        <end position="347"/>
    </location>
</feature>
<feature type="compositionally biased region" description="Low complexity" evidence="1">
    <location>
        <begin position="406"/>
        <end position="416"/>
    </location>
</feature>
<evidence type="ECO:0000313" key="2">
    <source>
        <dbReference type="EMBL" id="KAF6213842.1"/>
    </source>
</evidence>
<accession>A0A8S9XXM7</accession>
<reference evidence="2" key="1">
    <citation type="journal article" date="2021" name="Mol. Ecol. Resour.">
        <title>Apolygus lucorum genome provides insights into omnivorousness and mesophyll feeding.</title>
        <authorList>
            <person name="Liu Y."/>
            <person name="Liu H."/>
            <person name="Wang H."/>
            <person name="Huang T."/>
            <person name="Liu B."/>
            <person name="Yang B."/>
            <person name="Yin L."/>
            <person name="Li B."/>
            <person name="Zhang Y."/>
            <person name="Zhang S."/>
            <person name="Jiang F."/>
            <person name="Zhang X."/>
            <person name="Ren Y."/>
            <person name="Wang B."/>
            <person name="Wang S."/>
            <person name="Lu Y."/>
            <person name="Wu K."/>
            <person name="Fan W."/>
            <person name="Wang G."/>
        </authorList>
    </citation>
    <scope>NUCLEOTIDE SEQUENCE</scope>
    <source>
        <strain evidence="2">12Hb</strain>
    </source>
</reference>
<feature type="region of interest" description="Disordered" evidence="1">
    <location>
        <begin position="1836"/>
        <end position="1895"/>
    </location>
</feature>
<feature type="compositionally biased region" description="Polar residues" evidence="1">
    <location>
        <begin position="480"/>
        <end position="495"/>
    </location>
</feature>
<dbReference type="EMBL" id="WIXP02000003">
    <property type="protein sequence ID" value="KAF6213842.1"/>
    <property type="molecule type" value="Genomic_DNA"/>
</dbReference>
<feature type="compositionally biased region" description="Acidic residues" evidence="1">
    <location>
        <begin position="1836"/>
        <end position="1848"/>
    </location>
</feature>
<feature type="region of interest" description="Disordered" evidence="1">
    <location>
        <begin position="613"/>
        <end position="651"/>
    </location>
</feature>
<feature type="compositionally biased region" description="Polar residues" evidence="1">
    <location>
        <begin position="124"/>
        <end position="149"/>
    </location>
</feature>
<feature type="region of interest" description="Disordered" evidence="1">
    <location>
        <begin position="1472"/>
        <end position="1513"/>
    </location>
</feature>
<feature type="compositionally biased region" description="Polar residues" evidence="1">
    <location>
        <begin position="1479"/>
        <end position="1490"/>
    </location>
</feature>
<protein>
    <submittedName>
        <fullName evidence="2">Uncharacterized protein</fullName>
    </submittedName>
</protein>
<feature type="compositionally biased region" description="Basic and acidic residues" evidence="1">
    <location>
        <begin position="1407"/>
        <end position="1418"/>
    </location>
</feature>
<feature type="compositionally biased region" description="Basic residues" evidence="1">
    <location>
        <begin position="1881"/>
        <end position="1895"/>
    </location>
</feature>
<feature type="compositionally biased region" description="Polar residues" evidence="1">
    <location>
        <begin position="417"/>
        <end position="436"/>
    </location>
</feature>
<feature type="compositionally biased region" description="Low complexity" evidence="1">
    <location>
        <begin position="627"/>
        <end position="638"/>
    </location>
</feature>
<feature type="region of interest" description="Disordered" evidence="1">
    <location>
        <begin position="1659"/>
        <end position="1688"/>
    </location>
</feature>
<feature type="region of interest" description="Disordered" evidence="1">
    <location>
        <begin position="1"/>
        <end position="214"/>
    </location>
</feature>
<feature type="compositionally biased region" description="Low complexity" evidence="1">
    <location>
        <begin position="698"/>
        <end position="711"/>
    </location>
</feature>
<gene>
    <name evidence="2" type="ORF">GE061_011566</name>
</gene>
<comment type="caution">
    <text evidence="2">The sequence shown here is derived from an EMBL/GenBank/DDBJ whole genome shotgun (WGS) entry which is preliminary data.</text>
</comment>
<organism evidence="2 3">
    <name type="scientific">Apolygus lucorum</name>
    <name type="common">Small green plant bug</name>
    <name type="synonym">Lygocoris lucorum</name>
    <dbReference type="NCBI Taxonomy" id="248454"/>
    <lineage>
        <taxon>Eukaryota</taxon>
        <taxon>Metazoa</taxon>
        <taxon>Ecdysozoa</taxon>
        <taxon>Arthropoda</taxon>
        <taxon>Hexapoda</taxon>
        <taxon>Insecta</taxon>
        <taxon>Pterygota</taxon>
        <taxon>Neoptera</taxon>
        <taxon>Paraneoptera</taxon>
        <taxon>Hemiptera</taxon>
        <taxon>Heteroptera</taxon>
        <taxon>Panheteroptera</taxon>
        <taxon>Cimicomorpha</taxon>
        <taxon>Miridae</taxon>
        <taxon>Mirini</taxon>
        <taxon>Apolygus</taxon>
    </lineage>
</organism>
<feature type="compositionally biased region" description="Polar residues" evidence="1">
    <location>
        <begin position="291"/>
        <end position="303"/>
    </location>
</feature>
<keyword evidence="3" id="KW-1185">Reference proteome</keyword>